<dbReference type="EMBL" id="JAFBDQ010000015">
    <property type="protein sequence ID" value="MBM7557655.1"/>
    <property type="molecule type" value="Genomic_DNA"/>
</dbReference>
<name>A0A938XYJ7_9FIRM</name>
<proteinExistence type="predicted"/>
<dbReference type="Gene3D" id="2.30.30.90">
    <property type="match status" value="1"/>
</dbReference>
<dbReference type="AlphaFoldDB" id="A0A938XYJ7"/>
<sequence>MENIMFSKISEFLTGGEKAVETSRNTVINLAEAETNTEYVIKEIKTDDEELKKFLFTLGCYEGETVTLISILAENYVINVKDSRYSIDKNLAEAIII</sequence>
<dbReference type="Proteomes" id="UP000774000">
    <property type="component" value="Unassembled WGS sequence"/>
</dbReference>
<organism evidence="3 4">
    <name type="scientific">Halanaerobacter jeridensis</name>
    <dbReference type="NCBI Taxonomy" id="706427"/>
    <lineage>
        <taxon>Bacteria</taxon>
        <taxon>Bacillati</taxon>
        <taxon>Bacillota</taxon>
        <taxon>Clostridia</taxon>
        <taxon>Halanaerobiales</taxon>
        <taxon>Halobacteroidaceae</taxon>
        <taxon>Halanaerobacter</taxon>
    </lineage>
</organism>
<keyword evidence="4" id="KW-1185">Reference proteome</keyword>
<evidence type="ECO:0000313" key="4">
    <source>
        <dbReference type="Proteomes" id="UP000774000"/>
    </source>
</evidence>
<evidence type="ECO:0000313" key="3">
    <source>
        <dbReference type="EMBL" id="MBM7557655.1"/>
    </source>
</evidence>
<dbReference type="InterPro" id="IPR007167">
    <property type="entry name" value="Fe-transptr_FeoA-like"/>
</dbReference>
<protein>
    <submittedName>
        <fullName evidence="3">Ferrous iron transport protein A</fullName>
    </submittedName>
</protein>
<dbReference type="InterPro" id="IPR038157">
    <property type="entry name" value="FeoA_core_dom"/>
</dbReference>
<dbReference type="Pfam" id="PF04023">
    <property type="entry name" value="FeoA"/>
    <property type="match status" value="1"/>
</dbReference>
<dbReference type="SMART" id="SM00899">
    <property type="entry name" value="FeoA"/>
    <property type="match status" value="1"/>
</dbReference>
<dbReference type="GO" id="GO:0046914">
    <property type="term" value="F:transition metal ion binding"/>
    <property type="evidence" value="ECO:0007669"/>
    <property type="project" value="InterPro"/>
</dbReference>
<gene>
    <name evidence="3" type="ORF">JOC47_002521</name>
</gene>
<dbReference type="InterPro" id="IPR008988">
    <property type="entry name" value="Transcriptional_repressor_C"/>
</dbReference>
<dbReference type="SUPFAM" id="SSF50037">
    <property type="entry name" value="C-terminal domain of transcriptional repressors"/>
    <property type="match status" value="1"/>
</dbReference>
<reference evidence="3" key="1">
    <citation type="submission" date="2021-01" db="EMBL/GenBank/DDBJ databases">
        <title>Genomic Encyclopedia of Type Strains, Phase IV (KMG-IV): sequencing the most valuable type-strain genomes for metagenomic binning, comparative biology and taxonomic classification.</title>
        <authorList>
            <person name="Goeker M."/>
        </authorList>
    </citation>
    <scope>NUCLEOTIDE SEQUENCE</scope>
    <source>
        <strain evidence="3">DSM 23230</strain>
    </source>
</reference>
<keyword evidence="1" id="KW-0408">Iron</keyword>
<accession>A0A938XYJ7</accession>
<evidence type="ECO:0000256" key="1">
    <source>
        <dbReference type="ARBA" id="ARBA00023004"/>
    </source>
</evidence>
<comment type="caution">
    <text evidence="3">The sequence shown here is derived from an EMBL/GenBank/DDBJ whole genome shotgun (WGS) entry which is preliminary data.</text>
</comment>
<evidence type="ECO:0000259" key="2">
    <source>
        <dbReference type="SMART" id="SM00899"/>
    </source>
</evidence>
<feature type="domain" description="Ferrous iron transporter FeoA-like" evidence="2">
    <location>
        <begin position="28"/>
        <end position="97"/>
    </location>
</feature>